<evidence type="ECO:0000256" key="1">
    <source>
        <dbReference type="SAM" id="MobiDB-lite"/>
    </source>
</evidence>
<dbReference type="Proteomes" id="UP000646749">
    <property type="component" value="Unassembled WGS sequence"/>
</dbReference>
<proteinExistence type="predicted"/>
<feature type="region of interest" description="Disordered" evidence="1">
    <location>
        <begin position="1"/>
        <end position="23"/>
    </location>
</feature>
<evidence type="ECO:0000313" key="2">
    <source>
        <dbReference type="EMBL" id="GIG85912.1"/>
    </source>
</evidence>
<comment type="caution">
    <text evidence="2">The sequence shown here is derived from an EMBL/GenBank/DDBJ whole genome shotgun (WGS) entry which is preliminary data.</text>
</comment>
<evidence type="ECO:0000313" key="3">
    <source>
        <dbReference type="Proteomes" id="UP000646749"/>
    </source>
</evidence>
<gene>
    <name evidence="2" type="ORF">Pen02_08480</name>
</gene>
<dbReference type="EMBL" id="BONW01000002">
    <property type="protein sequence ID" value="GIG85912.1"/>
    <property type="molecule type" value="Genomic_DNA"/>
</dbReference>
<keyword evidence="3" id="KW-1185">Reference proteome</keyword>
<protein>
    <submittedName>
        <fullName evidence="2">Uncharacterized protein</fullName>
    </submittedName>
</protein>
<name>A0ABQ4DU04_9ACTN</name>
<reference evidence="2 3" key="1">
    <citation type="submission" date="2021-01" db="EMBL/GenBank/DDBJ databases">
        <title>Whole genome shotgun sequence of Plantactinospora endophytica NBRC 110450.</title>
        <authorList>
            <person name="Komaki H."/>
            <person name="Tamura T."/>
        </authorList>
    </citation>
    <scope>NUCLEOTIDE SEQUENCE [LARGE SCALE GENOMIC DNA]</scope>
    <source>
        <strain evidence="2 3">NBRC 110450</strain>
    </source>
</reference>
<organism evidence="2 3">
    <name type="scientific">Plantactinospora endophytica</name>
    <dbReference type="NCBI Taxonomy" id="673535"/>
    <lineage>
        <taxon>Bacteria</taxon>
        <taxon>Bacillati</taxon>
        <taxon>Actinomycetota</taxon>
        <taxon>Actinomycetes</taxon>
        <taxon>Micromonosporales</taxon>
        <taxon>Micromonosporaceae</taxon>
        <taxon>Plantactinospora</taxon>
    </lineage>
</organism>
<sequence length="144" mass="15547">MSAGALMTGRAPSDGSPGGPGCRERVYRDRRRIPCPARPPGLGLRRAQELGRLPWLAALFLRAFFFRDFFAMLTSVCLSVGGAGRHRRPPVCCSRGARARQSSHARLGRPAEAVRPARATGGWSPRPARHRRLVAAVPTPATVA</sequence>
<accession>A0ABQ4DU04</accession>